<dbReference type="InterPro" id="IPR012475">
    <property type="entry name" value="Fungal_lectin"/>
</dbReference>
<dbReference type="Proteomes" id="UP001610334">
    <property type="component" value="Unassembled WGS sequence"/>
</dbReference>
<comment type="similarity">
    <text evidence="1">Belongs to the fungal fucose-specific lectin family.</text>
</comment>
<dbReference type="EMBL" id="JBFXLT010000112">
    <property type="protein sequence ID" value="KAL2808439.1"/>
    <property type="molecule type" value="Genomic_DNA"/>
</dbReference>
<evidence type="ECO:0000313" key="4">
    <source>
        <dbReference type="EMBL" id="KAL2808439.1"/>
    </source>
</evidence>
<dbReference type="Gene3D" id="2.120.10.70">
    <property type="entry name" value="Fucose-specific lectin"/>
    <property type="match status" value="1"/>
</dbReference>
<dbReference type="SUPFAM" id="SSF89372">
    <property type="entry name" value="Fucose-specific lectin"/>
    <property type="match status" value="2"/>
</dbReference>
<comment type="caution">
    <text evidence="4">The sequence shown here is derived from an EMBL/GenBank/DDBJ whole genome shotgun (WGS) entry which is preliminary data.</text>
</comment>
<evidence type="ECO:0000256" key="3">
    <source>
        <dbReference type="ARBA" id="ARBA00022734"/>
    </source>
</evidence>
<gene>
    <name evidence="4" type="ORF">BJX63DRAFT_424601</name>
</gene>
<evidence type="ECO:0000313" key="5">
    <source>
        <dbReference type="Proteomes" id="UP001610334"/>
    </source>
</evidence>
<organism evidence="4 5">
    <name type="scientific">Aspergillus granulosus</name>
    <dbReference type="NCBI Taxonomy" id="176169"/>
    <lineage>
        <taxon>Eukaryota</taxon>
        <taxon>Fungi</taxon>
        <taxon>Dikarya</taxon>
        <taxon>Ascomycota</taxon>
        <taxon>Pezizomycotina</taxon>
        <taxon>Eurotiomycetes</taxon>
        <taxon>Eurotiomycetidae</taxon>
        <taxon>Eurotiales</taxon>
        <taxon>Aspergillaceae</taxon>
        <taxon>Aspergillus</taxon>
        <taxon>Aspergillus subgen. Nidulantes</taxon>
    </lineage>
</organism>
<proteinExistence type="inferred from homology"/>
<protein>
    <recommendedName>
        <fullName evidence="2">Fucose-specific lectin</fullName>
    </recommendedName>
</protein>
<name>A0ABR4GZM0_9EURO</name>
<keyword evidence="5" id="KW-1185">Reference proteome</keyword>
<keyword evidence="3" id="KW-0430">Lectin</keyword>
<dbReference type="Pfam" id="PF07938">
    <property type="entry name" value="Fungal_lectin"/>
    <property type="match status" value="1"/>
</dbReference>
<evidence type="ECO:0000256" key="2">
    <source>
        <dbReference type="ARBA" id="ARBA00015560"/>
    </source>
</evidence>
<accession>A0ABR4GZM0</accession>
<sequence>MENPGAQQIRFRCAITALNKEDNIRVFSQDTSGGIRETTCQNGRWSGGTEDNVIARGILGTPIAALCRNMDEMLHVFFIGEGNMVRQMHRDSRGQWGEGDINKMNIRVAPYAMMCACFVEGSNPSMRLYVQMTDNTIQEFGCDESNQGWSRLTNIGAALPGTGLACTSTPSRDAHIRLFCQNEHMDIVEHYCRDGRTWRPGTLHIKRALPRTDLTAVTCGNTGDTRTQMYYVDRDNRLKEMYTTSDKWHVGDFDQHCVPGSQVAAVSWGSGRDCNIRLYFQGGHQVTAITEWKYHGKWEEGQKGLPPA</sequence>
<reference evidence="4 5" key="1">
    <citation type="submission" date="2024-07" db="EMBL/GenBank/DDBJ databases">
        <title>Section-level genome sequencing and comparative genomics of Aspergillus sections Usti and Cavernicolus.</title>
        <authorList>
            <consortium name="Lawrence Berkeley National Laboratory"/>
            <person name="Nybo J.L."/>
            <person name="Vesth T.C."/>
            <person name="Theobald S."/>
            <person name="Frisvad J.C."/>
            <person name="Larsen T.O."/>
            <person name="Kjaerboelling I."/>
            <person name="Rothschild-Mancinelli K."/>
            <person name="Lyhne E.K."/>
            <person name="Kogle M.E."/>
            <person name="Barry K."/>
            <person name="Clum A."/>
            <person name="Na H."/>
            <person name="Ledsgaard L."/>
            <person name="Lin J."/>
            <person name="Lipzen A."/>
            <person name="Kuo A."/>
            <person name="Riley R."/>
            <person name="Mondo S."/>
            <person name="Labutti K."/>
            <person name="Haridas S."/>
            <person name="Pangalinan J."/>
            <person name="Salamov A.A."/>
            <person name="Simmons B.A."/>
            <person name="Magnuson J.K."/>
            <person name="Chen J."/>
            <person name="Drula E."/>
            <person name="Henrissat B."/>
            <person name="Wiebenga A."/>
            <person name="Lubbers R.J."/>
            <person name="Gomes A.C."/>
            <person name="Makela M.R."/>
            <person name="Stajich J."/>
            <person name="Grigoriev I.V."/>
            <person name="Mortensen U.H."/>
            <person name="De Vries R.P."/>
            <person name="Baker S.E."/>
            <person name="Andersen M.R."/>
        </authorList>
    </citation>
    <scope>NUCLEOTIDE SEQUENCE [LARGE SCALE GENOMIC DNA]</scope>
    <source>
        <strain evidence="4 5">CBS 588.65</strain>
    </source>
</reference>
<evidence type="ECO:0000256" key="1">
    <source>
        <dbReference type="ARBA" id="ARBA00009042"/>
    </source>
</evidence>